<organism evidence="7 8">
    <name type="scientific">Acidothermus cellulolyticus (strain ATCC 43068 / DSM 8971 / 11B)</name>
    <dbReference type="NCBI Taxonomy" id="351607"/>
    <lineage>
        <taxon>Bacteria</taxon>
        <taxon>Bacillati</taxon>
        <taxon>Actinomycetota</taxon>
        <taxon>Actinomycetes</taxon>
        <taxon>Acidothermales</taxon>
        <taxon>Acidothermaceae</taxon>
        <taxon>Acidothermus</taxon>
    </lineage>
</organism>
<dbReference type="OrthoDB" id="9781030at2"/>
<dbReference type="PANTHER" id="PTHR30213:SF1">
    <property type="entry name" value="INNER MEMBRANE PROTEIN YHJD"/>
    <property type="match status" value="1"/>
</dbReference>
<reference evidence="7 8" key="1">
    <citation type="journal article" date="2009" name="Genome Res.">
        <title>Complete genome of the cellulolytic thermophile Acidothermus cellulolyticus 11B provides insights into its ecophysiological and evolutionary adaptations.</title>
        <authorList>
            <person name="Barabote R.D."/>
            <person name="Xie G."/>
            <person name="Leu D.H."/>
            <person name="Normand P."/>
            <person name="Necsulea A."/>
            <person name="Daubin V."/>
            <person name="Medigue C."/>
            <person name="Adney W.S."/>
            <person name="Xu X.C."/>
            <person name="Lapidus A."/>
            <person name="Parales R.E."/>
            <person name="Detter C."/>
            <person name="Pujic P."/>
            <person name="Bruce D."/>
            <person name="Lavire C."/>
            <person name="Challacombe J.F."/>
            <person name="Brettin T.S."/>
            <person name="Berry A.M."/>
        </authorList>
    </citation>
    <scope>NUCLEOTIDE SEQUENCE [LARGE SCALE GENOMIC DNA]</scope>
    <source>
        <strain evidence="8">ATCC 43068 / DSM 8971 / 11B</strain>
    </source>
</reference>
<evidence type="ECO:0000256" key="4">
    <source>
        <dbReference type="ARBA" id="ARBA00022989"/>
    </source>
</evidence>
<keyword evidence="3 6" id="KW-0812">Transmembrane</keyword>
<evidence type="ECO:0000313" key="8">
    <source>
        <dbReference type="Proteomes" id="UP000008221"/>
    </source>
</evidence>
<dbReference type="InterPro" id="IPR017039">
    <property type="entry name" value="Virul_fac_BrkB"/>
</dbReference>
<dbReference type="eggNOG" id="COG1295">
    <property type="taxonomic scope" value="Bacteria"/>
</dbReference>
<dbReference type="EMBL" id="CP000481">
    <property type="protein sequence ID" value="ABK52199.1"/>
    <property type="molecule type" value="Genomic_DNA"/>
</dbReference>
<dbReference type="NCBIfam" id="TIGR00765">
    <property type="entry name" value="yihY_not_rbn"/>
    <property type="match status" value="1"/>
</dbReference>
<feature type="transmembrane region" description="Helical" evidence="6">
    <location>
        <begin position="233"/>
        <end position="254"/>
    </location>
</feature>
<name>A0LRY9_ACIC1</name>
<keyword evidence="2" id="KW-1003">Cell membrane</keyword>
<evidence type="ECO:0000256" key="1">
    <source>
        <dbReference type="ARBA" id="ARBA00004651"/>
    </source>
</evidence>
<feature type="transmembrane region" description="Helical" evidence="6">
    <location>
        <begin position="112"/>
        <end position="132"/>
    </location>
</feature>
<evidence type="ECO:0000256" key="5">
    <source>
        <dbReference type="ARBA" id="ARBA00023136"/>
    </source>
</evidence>
<feature type="transmembrane region" description="Helical" evidence="6">
    <location>
        <begin position="202"/>
        <end position="221"/>
    </location>
</feature>
<feature type="transmembrane region" description="Helical" evidence="6">
    <location>
        <begin position="266"/>
        <end position="290"/>
    </location>
</feature>
<evidence type="ECO:0000313" key="7">
    <source>
        <dbReference type="EMBL" id="ABK52199.1"/>
    </source>
</evidence>
<dbReference type="AlphaFoldDB" id="A0LRY9"/>
<dbReference type="KEGG" id="ace:Acel_0425"/>
<protein>
    <submittedName>
        <fullName evidence="7">Putative ribonuclease BN</fullName>
    </submittedName>
</protein>
<dbReference type="HOGENOM" id="CLU_045539_4_3_11"/>
<feature type="transmembrane region" description="Helical" evidence="6">
    <location>
        <begin position="44"/>
        <end position="71"/>
    </location>
</feature>
<proteinExistence type="predicted"/>
<dbReference type="Pfam" id="PF03631">
    <property type="entry name" value="Virul_fac_BrkB"/>
    <property type="match status" value="1"/>
</dbReference>
<dbReference type="GO" id="GO:0005886">
    <property type="term" value="C:plasma membrane"/>
    <property type="evidence" value="ECO:0007669"/>
    <property type="project" value="UniProtKB-SubCell"/>
</dbReference>
<dbReference type="PIRSF" id="PIRSF035875">
    <property type="entry name" value="RNase_BN"/>
    <property type="match status" value="1"/>
</dbReference>
<dbReference type="PANTHER" id="PTHR30213">
    <property type="entry name" value="INNER MEMBRANE PROTEIN YHJD"/>
    <property type="match status" value="1"/>
</dbReference>
<evidence type="ECO:0000256" key="6">
    <source>
        <dbReference type="SAM" id="Phobius"/>
    </source>
</evidence>
<comment type="subcellular location">
    <subcellularLocation>
        <location evidence="1">Cell membrane</location>
        <topology evidence="1">Multi-pass membrane protein</topology>
    </subcellularLocation>
</comment>
<keyword evidence="5 6" id="KW-0472">Membrane</keyword>
<accession>A0LRY9</accession>
<feature type="transmembrane region" description="Helical" evidence="6">
    <location>
        <begin position="153"/>
        <end position="182"/>
    </location>
</feature>
<dbReference type="Proteomes" id="UP000008221">
    <property type="component" value="Chromosome"/>
</dbReference>
<dbReference type="InParanoid" id="A0LRY9"/>
<evidence type="ECO:0000256" key="3">
    <source>
        <dbReference type="ARBA" id="ARBA00022692"/>
    </source>
</evidence>
<dbReference type="RefSeq" id="WP_011719262.1">
    <property type="nucleotide sequence ID" value="NC_008578.1"/>
</dbReference>
<sequence length="300" mass="32217">MVDEKAARPRVLVGRIRSAYDRLPAGVRIFGGAVREFSDHRCTLLAAALAYHVLFSFFPLALVAVGIVGLVSSDPAVRNEVATRIVGIVPLNTAGRDQLANLLTSIAGARGAIGFVGLAGLWWSASGVMGALRGGLNQAFDVTAKRRFWRAKFLDLVLVLGAVVVVGVSFGVTILVGIFQHIAHRLPGVLADAGSWLVDTGGLGIALLFIFTMCLLLYRYVPVQSSRIVDLWPGALVAAVGLEALQYGFAFYLSNFGHYNRVYGTLGGIVAFLFFVYVAGAVFFFGAEVADGYARYRLRR</sequence>
<dbReference type="FunCoup" id="A0LRY9">
    <property type="interactions" value="2"/>
</dbReference>
<keyword evidence="8" id="KW-1185">Reference proteome</keyword>
<evidence type="ECO:0000256" key="2">
    <source>
        <dbReference type="ARBA" id="ARBA00022475"/>
    </source>
</evidence>
<gene>
    <name evidence="7" type="ordered locus">Acel_0425</name>
</gene>
<keyword evidence="4 6" id="KW-1133">Transmembrane helix</keyword>